<name>E8T388_THEA1</name>
<evidence type="ECO:0000259" key="14">
    <source>
        <dbReference type="Pfam" id="PF02749"/>
    </source>
</evidence>
<evidence type="ECO:0000256" key="8">
    <source>
        <dbReference type="ARBA" id="ARBA00022679"/>
    </source>
</evidence>
<dbReference type="EMBL" id="CP002444">
    <property type="protein sequence ID" value="ADU97220.1"/>
    <property type="molecule type" value="Genomic_DNA"/>
</dbReference>
<sequence length="289" mass="31693">MNPLLVEQLIVNFLNEDLGVVGDITSSALPSKRVEAVFIAKEECLLCGLPFARKVFSLYDPSVEFTPLLGEGELLKPGTVFARVEGPVSSILTCERTALNLLQRLSGIATNTRRFVEALKGSRVKLLDTRKTTPGLRLFEKYATRVGGALNHRFGLYDAVMVKDNHIAACGGVEEAVRRVCAVKPATAKVEVEVQNWNELRQLLPVLDLVDIVMLDNWPLEEVPEAVELLRKRSSVKIELSGGITLDTLKRVAALPVDYVSTSKLITAATWVDLSVEVCGDGTAYDERS</sequence>
<dbReference type="InterPro" id="IPR037128">
    <property type="entry name" value="Quinolinate_PRibosylTase_N_sf"/>
</dbReference>
<evidence type="ECO:0000256" key="12">
    <source>
        <dbReference type="PIRNR" id="PIRNR006250"/>
    </source>
</evidence>
<dbReference type="HOGENOM" id="CLU_039622_0_1_0"/>
<evidence type="ECO:0000256" key="2">
    <source>
        <dbReference type="ARBA" id="ARBA00004893"/>
    </source>
</evidence>
<dbReference type="AlphaFoldDB" id="E8T388"/>
<evidence type="ECO:0000256" key="10">
    <source>
        <dbReference type="ARBA" id="ARBA00047445"/>
    </source>
</evidence>
<comment type="catalytic activity">
    <reaction evidence="10">
        <text>nicotinate beta-D-ribonucleotide + CO2 + diphosphate = quinolinate + 5-phospho-alpha-D-ribose 1-diphosphate + 2 H(+)</text>
        <dbReference type="Rhea" id="RHEA:12733"/>
        <dbReference type="ChEBI" id="CHEBI:15378"/>
        <dbReference type="ChEBI" id="CHEBI:16526"/>
        <dbReference type="ChEBI" id="CHEBI:29959"/>
        <dbReference type="ChEBI" id="CHEBI:33019"/>
        <dbReference type="ChEBI" id="CHEBI:57502"/>
        <dbReference type="ChEBI" id="CHEBI:58017"/>
        <dbReference type="EC" id="2.4.2.19"/>
    </reaction>
</comment>
<organism evidence="15 16">
    <name type="scientific">Thermovibrio ammonificans (strain DSM 15698 / JCM 12110 / HB-1)</name>
    <dbReference type="NCBI Taxonomy" id="648996"/>
    <lineage>
        <taxon>Bacteria</taxon>
        <taxon>Pseudomonadati</taxon>
        <taxon>Aquificota</taxon>
        <taxon>Aquificia</taxon>
        <taxon>Desulfurobacteriales</taxon>
        <taxon>Desulfurobacteriaceae</taxon>
        <taxon>Thermovibrio</taxon>
    </lineage>
</organism>
<feature type="domain" description="Quinolinate phosphoribosyl transferase N-terminal" evidence="14">
    <location>
        <begin position="23"/>
        <end position="106"/>
    </location>
</feature>
<protein>
    <recommendedName>
        <fullName evidence="11">Probable nicotinate-nucleotide pyrophosphorylase [carboxylating]</fullName>
        <ecNumber evidence="5">2.4.2.19</ecNumber>
    </recommendedName>
    <alternativeName>
        <fullName evidence="9">Quinolinate phosphoribosyltransferase [decarboxylating]</fullName>
    </alternativeName>
</protein>
<dbReference type="GO" id="GO:0009435">
    <property type="term" value="P:NAD+ biosynthetic process"/>
    <property type="evidence" value="ECO:0007669"/>
    <property type="project" value="UniProtKB-UniPathway"/>
</dbReference>
<dbReference type="Pfam" id="PF01729">
    <property type="entry name" value="QRPTase_C"/>
    <property type="match status" value="1"/>
</dbReference>
<dbReference type="InterPro" id="IPR036068">
    <property type="entry name" value="Nicotinate_pribotase-like_C"/>
</dbReference>
<keyword evidence="8 12" id="KW-0808">Transferase</keyword>
<evidence type="ECO:0000256" key="5">
    <source>
        <dbReference type="ARBA" id="ARBA00011944"/>
    </source>
</evidence>
<evidence type="ECO:0000256" key="11">
    <source>
        <dbReference type="ARBA" id="ARBA00069173"/>
    </source>
</evidence>
<keyword evidence="6" id="KW-0662">Pyridine nucleotide biosynthesis</keyword>
<dbReference type="PIRSF" id="PIRSF006250">
    <property type="entry name" value="NadC_ModD"/>
    <property type="match status" value="1"/>
</dbReference>
<reference evidence="15" key="1">
    <citation type="submission" date="2011-01" db="EMBL/GenBank/DDBJ databases">
        <title>Complete sequence of chromosome of Thermovibrio ammonificans HB-1.</title>
        <authorList>
            <consortium name="US DOE Joint Genome Institute"/>
            <person name="Lucas S."/>
            <person name="Copeland A."/>
            <person name="Lapidus A."/>
            <person name="Cheng J.-F."/>
            <person name="Goodwin L."/>
            <person name="Pitluck S."/>
            <person name="Davenport K."/>
            <person name="Detter J.C."/>
            <person name="Han C."/>
            <person name="Tapia R."/>
            <person name="Land M."/>
            <person name="Hauser L."/>
            <person name="Kyrpides N."/>
            <person name="Ivanova N."/>
            <person name="Ovchinnikova G."/>
            <person name="Vetriani C."/>
            <person name="Woyke T."/>
        </authorList>
    </citation>
    <scope>NUCLEOTIDE SEQUENCE [LARGE SCALE GENOMIC DNA]</scope>
    <source>
        <strain evidence="15">HB-1</strain>
    </source>
</reference>
<comment type="pathway">
    <text evidence="2">Cofactor biosynthesis; NAD(+) biosynthesis; nicotinate D-ribonucleotide from quinolinate: step 1/1.</text>
</comment>
<proteinExistence type="inferred from homology"/>
<dbReference type="InterPro" id="IPR004393">
    <property type="entry name" value="NadC"/>
</dbReference>
<dbReference type="UniPathway" id="UPA00253">
    <property type="reaction ID" value="UER00331"/>
</dbReference>
<evidence type="ECO:0000313" key="16">
    <source>
        <dbReference type="Proteomes" id="UP000006362"/>
    </source>
</evidence>
<dbReference type="PANTHER" id="PTHR32179:SF3">
    <property type="entry name" value="NICOTINATE-NUCLEOTIDE PYROPHOSPHORYLASE [CARBOXYLATING]"/>
    <property type="match status" value="1"/>
</dbReference>
<evidence type="ECO:0000256" key="9">
    <source>
        <dbReference type="ARBA" id="ARBA00033102"/>
    </source>
</evidence>
<dbReference type="NCBIfam" id="TIGR00078">
    <property type="entry name" value="nadC"/>
    <property type="match status" value="1"/>
</dbReference>
<dbReference type="InterPro" id="IPR027277">
    <property type="entry name" value="NadC/ModD"/>
</dbReference>
<dbReference type="GO" id="GO:0004514">
    <property type="term" value="F:nicotinate-nucleotide diphosphorylase (carboxylating) activity"/>
    <property type="evidence" value="ECO:0007669"/>
    <property type="project" value="UniProtKB-EC"/>
</dbReference>
<dbReference type="RefSeq" id="WP_013538006.1">
    <property type="nucleotide sequence ID" value="NC_014926.1"/>
</dbReference>
<evidence type="ECO:0000313" key="15">
    <source>
        <dbReference type="EMBL" id="ADU97220.1"/>
    </source>
</evidence>
<dbReference type="Gene3D" id="3.90.1170.20">
    <property type="entry name" value="Quinolinate phosphoribosyl transferase, N-terminal domain"/>
    <property type="match status" value="1"/>
</dbReference>
<dbReference type="KEGG" id="tam:Theam_1256"/>
<dbReference type="SUPFAM" id="SSF54675">
    <property type="entry name" value="Nicotinate/Quinolinate PRTase N-terminal domain-like"/>
    <property type="match status" value="1"/>
</dbReference>
<comment type="subunit">
    <text evidence="4">Hexamer formed by 3 homodimers.</text>
</comment>
<evidence type="ECO:0000256" key="4">
    <source>
        <dbReference type="ARBA" id="ARBA00011218"/>
    </source>
</evidence>
<evidence type="ECO:0000256" key="3">
    <source>
        <dbReference type="ARBA" id="ARBA00009400"/>
    </source>
</evidence>
<dbReference type="FunFam" id="3.90.1170.20:FF:000001">
    <property type="entry name" value="Nicotinate-nucleotide diphosphorylase (Carboxylating)"/>
    <property type="match status" value="1"/>
</dbReference>
<dbReference type="FunFam" id="3.20.20.70:FF:000030">
    <property type="entry name" value="Nicotinate-nucleotide pyrophosphorylase, carboxylating"/>
    <property type="match status" value="1"/>
</dbReference>
<dbReference type="InterPro" id="IPR002638">
    <property type="entry name" value="Quinolinate_PRibosylTrfase_C"/>
</dbReference>
<dbReference type="Pfam" id="PF02749">
    <property type="entry name" value="QRPTase_N"/>
    <property type="match status" value="1"/>
</dbReference>
<keyword evidence="7 12" id="KW-0328">Glycosyltransferase</keyword>
<dbReference type="SUPFAM" id="SSF51690">
    <property type="entry name" value="Nicotinate/Quinolinate PRTase C-terminal domain-like"/>
    <property type="match status" value="1"/>
</dbReference>
<dbReference type="InterPro" id="IPR022412">
    <property type="entry name" value="Quinolinate_PRibosylTrfase_N"/>
</dbReference>
<feature type="domain" description="Quinolinate phosphoribosyl transferase C-terminal" evidence="13">
    <location>
        <begin position="108"/>
        <end position="276"/>
    </location>
</feature>
<dbReference type="eggNOG" id="COG0157">
    <property type="taxonomic scope" value="Bacteria"/>
</dbReference>
<gene>
    <name evidence="15" type="ordered locus">Theam_1256</name>
</gene>
<dbReference type="CDD" id="cd01572">
    <property type="entry name" value="QPRTase"/>
    <property type="match status" value="1"/>
</dbReference>
<accession>E8T388</accession>
<dbReference type="GO" id="GO:0005737">
    <property type="term" value="C:cytoplasm"/>
    <property type="evidence" value="ECO:0007669"/>
    <property type="project" value="TreeGrafter"/>
</dbReference>
<evidence type="ECO:0000256" key="6">
    <source>
        <dbReference type="ARBA" id="ARBA00022642"/>
    </source>
</evidence>
<comment type="function">
    <text evidence="1">Involved in the catabolism of quinolinic acid (QA).</text>
</comment>
<evidence type="ECO:0000259" key="13">
    <source>
        <dbReference type="Pfam" id="PF01729"/>
    </source>
</evidence>
<evidence type="ECO:0000256" key="1">
    <source>
        <dbReference type="ARBA" id="ARBA00003237"/>
    </source>
</evidence>
<dbReference type="Gene3D" id="3.20.20.70">
    <property type="entry name" value="Aldolase class I"/>
    <property type="match status" value="1"/>
</dbReference>
<dbReference type="GO" id="GO:0034213">
    <property type="term" value="P:quinolinate catabolic process"/>
    <property type="evidence" value="ECO:0007669"/>
    <property type="project" value="TreeGrafter"/>
</dbReference>
<comment type="similarity">
    <text evidence="3 12">Belongs to the NadC/ModD family.</text>
</comment>
<evidence type="ECO:0000256" key="7">
    <source>
        <dbReference type="ARBA" id="ARBA00022676"/>
    </source>
</evidence>
<dbReference type="Proteomes" id="UP000006362">
    <property type="component" value="Chromosome"/>
</dbReference>
<dbReference type="STRING" id="648996.Theam_1256"/>
<dbReference type="PANTHER" id="PTHR32179">
    <property type="entry name" value="NICOTINATE-NUCLEOTIDE PYROPHOSPHORYLASE [CARBOXYLATING]"/>
    <property type="match status" value="1"/>
</dbReference>
<dbReference type="InterPro" id="IPR013785">
    <property type="entry name" value="Aldolase_TIM"/>
</dbReference>
<dbReference type="EC" id="2.4.2.19" evidence="5"/>
<keyword evidence="16" id="KW-1185">Reference proteome</keyword>